<comment type="caution">
    <text evidence="2">The sequence shown here is derived from an EMBL/GenBank/DDBJ whole genome shotgun (WGS) entry which is preliminary data.</text>
</comment>
<feature type="compositionally biased region" description="Polar residues" evidence="1">
    <location>
        <begin position="25"/>
        <end position="40"/>
    </location>
</feature>
<feature type="region of interest" description="Disordered" evidence="1">
    <location>
        <begin position="1"/>
        <end position="56"/>
    </location>
</feature>
<feature type="compositionally biased region" description="Basic and acidic residues" evidence="1">
    <location>
        <begin position="1"/>
        <end position="11"/>
    </location>
</feature>
<sequence length="117" mass="13118">MQISDHLEKNHTQKAVSRNEPFSGHCSSFSNTCESSNLSIRSPVGIPPSGKKYSQGRERAGSAIGFPLIPNHLYLIPSTIKVTLQMVLLLWMKSLYNEIAIQIPAKVPKSLRKVYYF</sequence>
<evidence type="ECO:0000256" key="1">
    <source>
        <dbReference type="SAM" id="MobiDB-lite"/>
    </source>
</evidence>
<accession>A0A847D2H9</accession>
<evidence type="ECO:0000313" key="2">
    <source>
        <dbReference type="EMBL" id="NLD31019.1"/>
    </source>
</evidence>
<dbReference type="RefSeq" id="WP_276641695.1">
    <property type="nucleotide sequence ID" value="NZ_JAAZCD010000045.1"/>
</dbReference>
<dbReference type="EMBL" id="JAAZCD010000045">
    <property type="protein sequence ID" value="NLD31019.1"/>
    <property type="molecule type" value="Genomic_DNA"/>
</dbReference>
<reference evidence="2 3" key="1">
    <citation type="journal article" date="2020" name="Biotechnol. Biofuels">
        <title>New insights from the biogas microbiome by comprehensive genome-resolved metagenomics of nearly 1600 species originating from multiple anaerobic digesters.</title>
        <authorList>
            <person name="Campanaro S."/>
            <person name="Treu L."/>
            <person name="Rodriguez-R L.M."/>
            <person name="Kovalovszki A."/>
            <person name="Ziels R.M."/>
            <person name="Maus I."/>
            <person name="Zhu X."/>
            <person name="Kougias P.G."/>
            <person name="Basile A."/>
            <person name="Luo G."/>
            <person name="Schluter A."/>
            <person name="Konstantinidis K.T."/>
            <person name="Angelidaki I."/>
        </authorList>
    </citation>
    <scope>NUCLEOTIDE SEQUENCE [LARGE SCALE GENOMIC DNA]</scope>
    <source>
        <strain evidence="2">AS07pgkLD_105</strain>
    </source>
</reference>
<proteinExistence type="predicted"/>
<organism evidence="2 3">
    <name type="scientific">Trichococcus flocculiformis</name>
    <dbReference type="NCBI Taxonomy" id="82803"/>
    <lineage>
        <taxon>Bacteria</taxon>
        <taxon>Bacillati</taxon>
        <taxon>Bacillota</taxon>
        <taxon>Bacilli</taxon>
        <taxon>Lactobacillales</taxon>
        <taxon>Carnobacteriaceae</taxon>
        <taxon>Trichococcus</taxon>
    </lineage>
</organism>
<protein>
    <submittedName>
        <fullName evidence="2">Uncharacterized protein</fullName>
    </submittedName>
</protein>
<dbReference type="AlphaFoldDB" id="A0A847D2H9"/>
<evidence type="ECO:0000313" key="3">
    <source>
        <dbReference type="Proteomes" id="UP000589373"/>
    </source>
</evidence>
<dbReference type="Proteomes" id="UP000589373">
    <property type="component" value="Unassembled WGS sequence"/>
</dbReference>
<name>A0A847D2H9_9LACT</name>
<gene>
    <name evidence="2" type="ORF">GX662_01985</name>
</gene>